<protein>
    <submittedName>
        <fullName evidence="2">Uncharacterized protein</fullName>
    </submittedName>
</protein>
<gene>
    <name evidence="2" type="ORF">I4641_11395</name>
</gene>
<keyword evidence="3" id="KW-1185">Reference proteome</keyword>
<keyword evidence="1" id="KW-0812">Transmembrane</keyword>
<accession>A0A964FFY3</accession>
<keyword evidence="1" id="KW-0472">Membrane</keyword>
<reference evidence="2" key="1">
    <citation type="journal article" date="2021" name="Antonie Van Leeuwenhoek">
        <title>Draft genome and description of Waterburya agarophytonicola gen. nov. sp. nov. (Pleurocapsales, Cyanobacteria): a seaweed symbiont.</title>
        <authorList>
            <person name="Bonthond G."/>
            <person name="Shalygin S."/>
            <person name="Bayer T."/>
            <person name="Weinberger F."/>
        </authorList>
    </citation>
    <scope>NUCLEOTIDE SEQUENCE</scope>
    <source>
        <strain evidence="2">KI4</strain>
    </source>
</reference>
<sequence length="63" mass="7310">MLSLQKWQIVKWSTIAIAIAFSLILFANGINENIFRIAIRFTARCSCTHLPHVRMQHEVIQDN</sequence>
<organism evidence="2 3">
    <name type="scientific">Waterburya agarophytonicola KI4</name>
    <dbReference type="NCBI Taxonomy" id="2874699"/>
    <lineage>
        <taxon>Bacteria</taxon>
        <taxon>Bacillati</taxon>
        <taxon>Cyanobacteriota</taxon>
        <taxon>Cyanophyceae</taxon>
        <taxon>Pleurocapsales</taxon>
        <taxon>Hyellaceae</taxon>
        <taxon>Waterburya</taxon>
        <taxon>Waterburya agarophytonicola</taxon>
    </lineage>
</organism>
<dbReference type="Proteomes" id="UP000729733">
    <property type="component" value="Unassembled WGS sequence"/>
</dbReference>
<comment type="caution">
    <text evidence="2">The sequence shown here is derived from an EMBL/GenBank/DDBJ whole genome shotgun (WGS) entry which is preliminary data.</text>
</comment>
<dbReference type="EMBL" id="JADWDC010000024">
    <property type="protein sequence ID" value="MCC0177582.1"/>
    <property type="molecule type" value="Genomic_DNA"/>
</dbReference>
<proteinExistence type="predicted"/>
<keyword evidence="1" id="KW-1133">Transmembrane helix</keyword>
<feature type="transmembrane region" description="Helical" evidence="1">
    <location>
        <begin position="12"/>
        <end position="30"/>
    </location>
</feature>
<name>A0A964FFY3_9CYAN</name>
<dbReference type="RefSeq" id="WP_229640646.1">
    <property type="nucleotide sequence ID" value="NZ_JADWDC010000024.1"/>
</dbReference>
<evidence type="ECO:0000313" key="3">
    <source>
        <dbReference type="Proteomes" id="UP000729733"/>
    </source>
</evidence>
<dbReference type="AlphaFoldDB" id="A0A964FFY3"/>
<evidence type="ECO:0000256" key="1">
    <source>
        <dbReference type="SAM" id="Phobius"/>
    </source>
</evidence>
<evidence type="ECO:0000313" key="2">
    <source>
        <dbReference type="EMBL" id="MCC0177582.1"/>
    </source>
</evidence>